<sequence>MEKETIEKICTSAVSKRDLLKASMPHYLLRAMLAGAYIGFALVLSFTVGQFFYEVHSPATYVMTALFFGIAFILILYGGGELFTSNTMYLTISTLKKVTSWKETFLVWVTCYGGNFIGILLFTLLLYFSGVFQTIGVDHLLVTVAEKKVTLPTSYLFFRAIFANWLVCLAVWLPLRVKGDTAKIIIMMLLVFTFFTSGYEHSIANLAVFLISYTSPHSELINVAGFMHNLIPVTLGNIVGGGFFVGLLFFFLNEPIKRKEIQSNPVLIASTKVFNNKL</sequence>
<dbReference type="InterPro" id="IPR024002">
    <property type="entry name" value="For/NO2_transpt_CS"/>
</dbReference>
<feature type="transmembrane region" description="Helical" evidence="6">
    <location>
        <begin position="59"/>
        <end position="84"/>
    </location>
</feature>
<gene>
    <name evidence="7" type="ORF">GLW07_16845</name>
</gene>
<feature type="transmembrane region" description="Helical" evidence="6">
    <location>
        <begin position="231"/>
        <end position="252"/>
    </location>
</feature>
<dbReference type="Pfam" id="PF01226">
    <property type="entry name" value="Form_Nir_trans"/>
    <property type="match status" value="1"/>
</dbReference>
<dbReference type="EMBL" id="WMEY01000005">
    <property type="protein sequence ID" value="MYL65028.1"/>
    <property type="molecule type" value="Genomic_DNA"/>
</dbReference>
<dbReference type="AlphaFoldDB" id="A0A845F2P6"/>
<feature type="transmembrane region" description="Helical" evidence="6">
    <location>
        <begin position="105"/>
        <end position="128"/>
    </location>
</feature>
<accession>A0A845F2P6</accession>
<evidence type="ECO:0000256" key="3">
    <source>
        <dbReference type="ARBA" id="ARBA00022989"/>
    </source>
</evidence>
<dbReference type="RefSeq" id="WP_160920408.1">
    <property type="nucleotide sequence ID" value="NZ_WMEY01000005.1"/>
</dbReference>
<protein>
    <submittedName>
        <fullName evidence="7">Transporter</fullName>
    </submittedName>
</protein>
<dbReference type="GO" id="GO:0005886">
    <property type="term" value="C:plasma membrane"/>
    <property type="evidence" value="ECO:0007669"/>
    <property type="project" value="TreeGrafter"/>
</dbReference>
<comment type="subcellular location">
    <subcellularLocation>
        <location evidence="1">Membrane</location>
        <topology evidence="1">Multi-pass membrane protein</topology>
    </subcellularLocation>
</comment>
<evidence type="ECO:0000256" key="2">
    <source>
        <dbReference type="ARBA" id="ARBA00022692"/>
    </source>
</evidence>
<evidence type="ECO:0000313" key="8">
    <source>
        <dbReference type="Proteomes" id="UP000447833"/>
    </source>
</evidence>
<evidence type="ECO:0000256" key="6">
    <source>
        <dbReference type="SAM" id="Phobius"/>
    </source>
</evidence>
<feature type="transmembrane region" description="Helical" evidence="6">
    <location>
        <begin position="27"/>
        <end position="53"/>
    </location>
</feature>
<organism evidence="7 8">
    <name type="scientific">Guptibacillus hwajinpoensis</name>
    <dbReference type="NCBI Taxonomy" id="208199"/>
    <lineage>
        <taxon>Bacteria</taxon>
        <taxon>Bacillati</taxon>
        <taxon>Bacillota</taxon>
        <taxon>Bacilli</taxon>
        <taxon>Bacillales</taxon>
        <taxon>Guptibacillaceae</taxon>
        <taxon>Guptibacillus</taxon>
    </lineage>
</organism>
<keyword evidence="2 6" id="KW-0812">Transmembrane</keyword>
<keyword evidence="4 6" id="KW-0472">Membrane</keyword>
<dbReference type="Gene3D" id="1.20.1080.10">
    <property type="entry name" value="Glycerol uptake facilitator protein"/>
    <property type="match status" value="1"/>
</dbReference>
<dbReference type="PROSITE" id="PS01005">
    <property type="entry name" value="FORMATE_NITRITE_TP_1"/>
    <property type="match status" value="1"/>
</dbReference>
<dbReference type="Proteomes" id="UP000447833">
    <property type="component" value="Unassembled WGS sequence"/>
</dbReference>
<feature type="transmembrane region" description="Helical" evidence="6">
    <location>
        <begin position="156"/>
        <end position="175"/>
    </location>
</feature>
<feature type="transmembrane region" description="Helical" evidence="6">
    <location>
        <begin position="187"/>
        <end position="211"/>
    </location>
</feature>
<dbReference type="PANTHER" id="PTHR30520:SF8">
    <property type="entry name" value="NITRITE TRANSPORTER NIRC"/>
    <property type="match status" value="1"/>
</dbReference>
<evidence type="ECO:0000256" key="4">
    <source>
        <dbReference type="ARBA" id="ARBA00023136"/>
    </source>
</evidence>
<evidence type="ECO:0000313" key="7">
    <source>
        <dbReference type="EMBL" id="MYL65028.1"/>
    </source>
</evidence>
<comment type="caution">
    <text evidence="7">The sequence shown here is derived from an EMBL/GenBank/DDBJ whole genome shotgun (WGS) entry which is preliminary data.</text>
</comment>
<evidence type="ECO:0000256" key="1">
    <source>
        <dbReference type="ARBA" id="ARBA00004141"/>
    </source>
</evidence>
<dbReference type="InterPro" id="IPR023271">
    <property type="entry name" value="Aquaporin-like"/>
</dbReference>
<reference evidence="7 8" key="1">
    <citation type="submission" date="2019-11" db="EMBL/GenBank/DDBJ databases">
        <title>Genome sequences of 17 halophilic strains isolated from different environments.</title>
        <authorList>
            <person name="Furrow R.E."/>
        </authorList>
    </citation>
    <scope>NUCLEOTIDE SEQUENCE [LARGE SCALE GENOMIC DNA]</scope>
    <source>
        <strain evidence="7 8">22506_14_FS</strain>
    </source>
</reference>
<comment type="similarity">
    <text evidence="5">Belongs to the FNT transporter (TC 1.A.16) family.</text>
</comment>
<dbReference type="PANTHER" id="PTHR30520">
    <property type="entry name" value="FORMATE TRANSPORTER-RELATED"/>
    <property type="match status" value="1"/>
</dbReference>
<name>A0A845F2P6_9BACL</name>
<dbReference type="GO" id="GO:0015499">
    <property type="term" value="F:formate transmembrane transporter activity"/>
    <property type="evidence" value="ECO:0007669"/>
    <property type="project" value="TreeGrafter"/>
</dbReference>
<evidence type="ECO:0000256" key="5">
    <source>
        <dbReference type="ARBA" id="ARBA00049660"/>
    </source>
</evidence>
<keyword evidence="3 6" id="KW-1133">Transmembrane helix</keyword>
<proteinExistence type="inferred from homology"/>
<dbReference type="InterPro" id="IPR000292">
    <property type="entry name" value="For/NO2_transpt"/>
</dbReference>
<dbReference type="PROSITE" id="PS01006">
    <property type="entry name" value="FORMATE_NITRITE_TP_2"/>
    <property type="match status" value="1"/>
</dbReference>